<dbReference type="Pfam" id="PF09307">
    <property type="entry name" value="MHC2-interact"/>
    <property type="match status" value="1"/>
</dbReference>
<dbReference type="PROSITE" id="PS51162">
    <property type="entry name" value="THYROGLOBULIN_1_2"/>
    <property type="match status" value="1"/>
</dbReference>
<dbReference type="InterPro" id="IPR051950">
    <property type="entry name" value="Dev_reg/Prot_inhib"/>
</dbReference>
<dbReference type="SMART" id="SM00211">
    <property type="entry name" value="TY"/>
    <property type="match status" value="1"/>
</dbReference>
<dbReference type="GO" id="GO:0005737">
    <property type="term" value="C:cytoplasm"/>
    <property type="evidence" value="ECO:0000318"/>
    <property type="project" value="GO_Central"/>
</dbReference>
<feature type="disulfide bond" evidence="5">
    <location>
        <begin position="178"/>
        <end position="195"/>
    </location>
</feature>
<dbReference type="SUPFAM" id="SSF57610">
    <property type="entry name" value="Thyroglobulin type-1 domain"/>
    <property type="match status" value="1"/>
</dbReference>
<dbReference type="EMBL" id="AF148214">
    <property type="protein sequence ID" value="AAF01568.1"/>
    <property type="molecule type" value="mRNA"/>
</dbReference>
<dbReference type="GO" id="GO:0002830">
    <property type="term" value="P:positive regulation of type 2 immune response"/>
    <property type="evidence" value="ECO:0000318"/>
    <property type="project" value="GO_Central"/>
</dbReference>
<evidence type="ECO:0000313" key="10">
    <source>
        <dbReference type="EMBL" id="AAH65433.1"/>
    </source>
</evidence>
<evidence type="ECO:0000259" key="8">
    <source>
        <dbReference type="PROSITE" id="PS51162"/>
    </source>
</evidence>
<comment type="caution">
    <text evidence="6">Lacks conserved residue(s) required for the propagation of feature annotation.</text>
</comment>
<evidence type="ECO:0000313" key="11">
    <source>
        <dbReference type="Ensembl" id="ENSDARP00000002547"/>
    </source>
</evidence>
<accession>Q6P0V5</accession>
<keyword evidence="12" id="KW-1185">Reference proteome</keyword>
<keyword evidence="7" id="KW-1133">Transmembrane helix</keyword>
<reference evidence="13" key="5">
    <citation type="journal article" date="2008" name="BMC Genomics">
        <title>Analysis of the goldfish Carassius auratus olfactory epithelium transcriptome reveals the presence of numerous non-olfactory GPCR and putative receptors for progestin pheromones.</title>
        <authorList>
            <person name="Kolmakov N.N."/>
            <person name="Kube M."/>
            <person name="Reinhardt R."/>
            <person name="Canario A.V."/>
        </authorList>
    </citation>
    <scope>NUCLEOTIDE SEQUENCE</scope>
    <source>
        <strain evidence="13">Tuebingen</strain>
    </source>
</reference>
<reference evidence="11" key="8">
    <citation type="submission" date="2011-07" db="UniProtKB">
        <authorList>
            <consortium name="Ensembl"/>
        </authorList>
    </citation>
    <scope>IDENTIFICATION</scope>
    <source>
        <strain evidence="11">Tuebingen</strain>
    </source>
</reference>
<feature type="disulfide bond" evidence="5 6">
    <location>
        <begin position="206"/>
        <end position="213"/>
    </location>
</feature>
<feature type="transmembrane region" description="Helical" evidence="7">
    <location>
        <begin position="36"/>
        <end position="58"/>
    </location>
</feature>
<dbReference type="GO" id="GO:0019882">
    <property type="term" value="P:antigen processing and presentation"/>
    <property type="evidence" value="ECO:0000318"/>
    <property type="project" value="GO_Central"/>
</dbReference>
<dbReference type="PANTHER" id="PTHR12352">
    <property type="entry name" value="SECRETED MODULAR CALCIUM-BINDING PROTEIN"/>
    <property type="match status" value="1"/>
</dbReference>
<dbReference type="EMBL" id="CU468924">
    <property type="status" value="NOT_ANNOTATED_CDS"/>
    <property type="molecule type" value="Genomic_DNA"/>
</dbReference>
<dbReference type="PaxDb" id="7955-ENSDARP00000002547"/>
<evidence type="ECO:0000256" key="5">
    <source>
        <dbReference type="PIRSR" id="PIRSR001992-1"/>
    </source>
</evidence>
<dbReference type="OrthoDB" id="406800at2759"/>
<dbReference type="GeneID" id="58113"/>
<dbReference type="ExpressionAtlas" id="Q9PUT2">
    <property type="expression patterns" value="baseline and differential"/>
</dbReference>
<dbReference type="Gene3D" id="4.10.800.10">
    <property type="entry name" value="Thyroglobulin type-1"/>
    <property type="match status" value="1"/>
</dbReference>
<feature type="disulfide bond" evidence="5">
    <location>
        <begin position="215"/>
        <end position="234"/>
    </location>
</feature>
<evidence type="ECO:0000256" key="7">
    <source>
        <dbReference type="SAM" id="Phobius"/>
    </source>
</evidence>
<dbReference type="RefSeq" id="NP_571665.1">
    <property type="nucleotide sequence ID" value="NM_131590.2"/>
</dbReference>
<evidence type="ECO:0000313" key="12">
    <source>
        <dbReference type="Proteomes" id="UP000000437"/>
    </source>
</evidence>
<keyword evidence="7" id="KW-0472">Membrane</keyword>
<dbReference type="GO" id="GO:0002286">
    <property type="term" value="P:T cell activation involved in immune response"/>
    <property type="evidence" value="ECO:0000314"/>
    <property type="project" value="ZFIN"/>
</dbReference>
<dbReference type="GO" id="GO:0060907">
    <property type="term" value="P:positive regulation of macrophage cytokine production"/>
    <property type="evidence" value="ECO:0000318"/>
    <property type="project" value="GO_Central"/>
</dbReference>
<dbReference type="GO" id="GO:0005576">
    <property type="term" value="C:extracellular region"/>
    <property type="evidence" value="ECO:0007669"/>
    <property type="project" value="UniProtKB-SubCell"/>
</dbReference>
<evidence type="ECO:0000313" key="9">
    <source>
        <dbReference type="EMBL" id="AAF01568.1"/>
    </source>
</evidence>
<dbReference type="Reactome" id="R-DRE-2132295">
    <property type="pathway name" value="MHC class II antigen presentation"/>
</dbReference>
<dbReference type="InterPro" id="IPR015386">
    <property type="entry name" value="MHC_II-assoc_invar/CLIP_MHC-bd"/>
</dbReference>
<name>Q9PUT2_DANRE</name>
<dbReference type="GO" id="GO:0048884">
    <property type="term" value="P:neuromast development"/>
    <property type="evidence" value="ECO:0000316"/>
    <property type="project" value="ZFIN"/>
</dbReference>
<reference evidence="13" key="15">
    <citation type="submission" date="2025-04" db="UniProtKB">
        <authorList>
            <consortium name="RefSeq"/>
        </authorList>
    </citation>
    <scope>IDENTIFICATION</scope>
    <source>
        <strain evidence="13">Tuebingen</strain>
    </source>
</reference>
<dbReference type="ZFIN" id="ZDB-GENE-000901-1">
    <property type="gene designation" value="cd74a"/>
</dbReference>
<reference evidence="10" key="2">
    <citation type="submission" date="2004-01" db="EMBL/GenBank/DDBJ databases">
        <authorList>
            <consortium name="NIH - Zebrafish Gene Collection (ZGC) project"/>
        </authorList>
    </citation>
    <scope>NUCLEOTIDE SEQUENCE [LARGE SCALE MRNA]</scope>
    <source>
        <tissue evidence="10">Whole</tissue>
    </source>
</reference>
<keyword evidence="3" id="KW-0677">Repeat</keyword>
<dbReference type="GO" id="GO:0004896">
    <property type="term" value="F:cytokine receptor activity"/>
    <property type="evidence" value="ECO:0000318"/>
    <property type="project" value="GO_Central"/>
</dbReference>
<dbReference type="GO" id="GO:0042289">
    <property type="term" value="F:MHC class II protein binding"/>
    <property type="evidence" value="ECO:0000318"/>
    <property type="project" value="GO_Central"/>
</dbReference>
<sequence>MEPDHQNESLIQRVPSAETILGRGDARNSNTKALKITGLTVLACLLLAGQALTAYMVWGQKQHINALTSGQEKLKAELTRKMSAGAPKAMSLPMNSMPLLKDYSDPTSDQTAVKSKSVPLTKLRPIYSNQREGSGQVDGSRLMPKMMHLPMRSMPLLVNADEDVKSSPESVVELETKCKLESEREVRPGFFKPACDEEGNYMPMQCWHSTGYCWCVTKDGTEIEGTRIRGRPQCESV</sequence>
<dbReference type="KEGG" id="dre:58113"/>
<dbReference type="PANTHER" id="PTHR12352:SF3">
    <property type="entry name" value="NIDOGEN-2"/>
    <property type="match status" value="1"/>
</dbReference>
<dbReference type="InterPro" id="IPR043530">
    <property type="entry name" value="CD74_antigen"/>
</dbReference>
<feature type="domain" description="Thyroglobulin type-1" evidence="8">
    <location>
        <begin position="175"/>
        <end position="234"/>
    </location>
</feature>
<evidence type="ECO:0000256" key="4">
    <source>
        <dbReference type="ARBA" id="ARBA00023157"/>
    </source>
</evidence>
<dbReference type="InterPro" id="IPR000716">
    <property type="entry name" value="Thyroglobulin_1"/>
</dbReference>
<reference evidence="9" key="1">
    <citation type="journal article" date="1999" name="Immunogenetics">
        <title>Cloning of two zebrafish cDNAs that share domains with the MHC class II-associated invariant chain.</title>
        <authorList>
            <person name="Yoder J.A."/>
            <person name="Haire R.N."/>
            <person name="Litman G.W."/>
        </authorList>
    </citation>
    <scope>NUCLEOTIDE SEQUENCE</scope>
</reference>
<dbReference type="Reactome" id="R-DRE-202733">
    <property type="pathway name" value="Cell surface interactions at the vascular wall"/>
</dbReference>
<keyword evidence="7" id="KW-0812">Transmembrane</keyword>
<dbReference type="CDD" id="cd00191">
    <property type="entry name" value="TY"/>
    <property type="match status" value="1"/>
</dbReference>
<proteinExistence type="evidence at transcript level"/>
<reference evidence="13" key="7">
    <citation type="journal article" date="2009" name="J. Immunol.">
        <title>The DC-SIGN of zebrafish: insights into the existence of a CD209 homologue in a lower vertebrate and its involvement in adaptive immunity.</title>
        <authorList>
            <person name="Lin A.F."/>
            <person name="Xiang L.X."/>
            <person name="Wang Q.L."/>
            <person name="Dong W.R."/>
            <person name="Gong Y.F."/>
            <person name="Shao J.Z."/>
        </authorList>
    </citation>
    <scope>NUCLEOTIDE SEQUENCE</scope>
    <source>
        <strain evidence="13">Tuebingen</strain>
    </source>
</reference>
<reference evidence="13" key="14">
    <citation type="journal article" date="2023" name="Proc. Natl. Acad. Sci. U.S.A.">
        <title>High fried food consumption impacts anxiety and depression due to lipid metabolism disturbance and neuroinflammation.</title>
        <authorList>
            <person name="Wang A."/>
            <person name="Wan X."/>
            <person name="Zhuang P."/>
            <person name="Jia W."/>
            <person name="Ao Y."/>
            <person name="Liu X."/>
            <person name="Tian Y."/>
            <person name="Zhu L."/>
            <person name="Huang Y."/>
            <person name="Yao J."/>
            <person name="Wang B."/>
            <person name="Wu Y."/>
            <person name="Xu Z."/>
            <person name="Wang J."/>
            <person name="Yao W."/>
            <person name="Jiao J."/>
            <person name="Zhang Y."/>
        </authorList>
    </citation>
    <scope>NUCLEOTIDE SEQUENCE</scope>
    <source>
        <strain evidence="13">Tuebingen</strain>
    </source>
</reference>
<reference evidence="13" key="12">
    <citation type="journal article" date="2021" name="Prog. Neuro-Psychopharmacol. Biol. Psychiatry">
        <title>Effects of acute and chronic arecoline in adult zebrafish: Anxiolytic-like activity, elevated brain monoamines and the potential role of microglia.</title>
        <authorList>
            <person name="Serikuly N."/>
            <person name="Alpyshov E.T."/>
            <person name="Wang D."/>
            <person name="Wang J."/>
            <person name="Yang L."/>
            <person name="Hu G."/>
            <person name="Yan D."/>
            <person name="Demin K.A."/>
            <person name="Kolesnikova T.O."/>
            <person name="Galstyan D."/>
            <person name="Amstislavskaya T.G."/>
            <person name="Babashev A.M."/>
            <person name="Mor M.S."/>
            <person name="Efimova E.V."/>
            <person name="Gainetdinov R.R."/>
            <person name="Strekalova T."/>
            <person name="de Abreu M.S."/>
            <person name="Song C."/>
            <person name="Kalueff A.V."/>
        </authorList>
    </citation>
    <scope>NUCLEOTIDE SEQUENCE</scope>
    <source>
        <strain evidence="13">Tuebingen</strain>
    </source>
</reference>
<dbReference type="Bgee" id="ENSDARG00000009087">
    <property type="expression patterns" value="Expressed in spleen and 30 other cell types or tissues"/>
</dbReference>
<reference evidence="13" key="4">
    <citation type="journal article" date="2005" name="Mol. Vis.">
        <title>Expressed sequence tag analysis of zebrafish eye tissues for NEIBank.</title>
        <authorList>
            <person name="Vihtelic T.S."/>
            <person name="Fadool J.M."/>
            <person name="Gao J."/>
            <person name="Thornton K.A."/>
            <person name="Hyde D.R."/>
            <person name="Wistow G."/>
        </authorList>
    </citation>
    <scope>NUCLEOTIDE SEQUENCE</scope>
    <source>
        <strain evidence="13">Tuebingen</strain>
    </source>
</reference>
<dbReference type="GeneTree" id="ENSGT00390000008961"/>
<dbReference type="GO" id="GO:0016020">
    <property type="term" value="C:membrane"/>
    <property type="evidence" value="ECO:0007669"/>
    <property type="project" value="InterPro"/>
</dbReference>
<keyword evidence="4 5" id="KW-1015">Disulfide bond</keyword>
<dbReference type="GO" id="GO:0009986">
    <property type="term" value="C:cell surface"/>
    <property type="evidence" value="ECO:0000314"/>
    <property type="project" value="ZFIN"/>
</dbReference>
<dbReference type="AGR" id="ZFIN:ZDB-GENE-000901-1"/>
<dbReference type="OMA" id="HHNCSEP"/>
<dbReference type="Pfam" id="PF00086">
    <property type="entry name" value="Thyroglobulin_1"/>
    <property type="match status" value="1"/>
</dbReference>
<dbReference type="GO" id="GO:0048839">
    <property type="term" value="P:inner ear development"/>
    <property type="evidence" value="ECO:0000316"/>
    <property type="project" value="ZFIN"/>
</dbReference>
<dbReference type="GO" id="GO:0001961">
    <property type="term" value="P:positive regulation of cytokine-mediated signaling pathway"/>
    <property type="evidence" value="ECO:0000318"/>
    <property type="project" value="GO_Central"/>
</dbReference>
<reference evidence="13" key="10">
    <citation type="journal article" date="2020" name="Sci. Adv.">
        <title>Cellular diversity of the regenerating caudal fin.</title>
        <authorList>
            <person name="Hou Y."/>
            <person name="Lee H.J."/>
            <person name="Chen Y."/>
            <person name="Ge J."/>
            <person name="Osman F.O.I."/>
            <person name="McAdow A.R."/>
            <person name="Mokalled M.H."/>
            <person name="Johnson S.L."/>
            <person name="Zhao G."/>
            <person name="Wang T."/>
        </authorList>
    </citation>
    <scope>NUCLEOTIDE SEQUENCE</scope>
    <source>
        <strain evidence="13">Tuebingen</strain>
    </source>
</reference>
<dbReference type="Proteomes" id="UP000000437">
    <property type="component" value="Chromosome 14"/>
</dbReference>
<dbReference type="GO" id="GO:0035718">
    <property type="term" value="F:macrophage migration inhibitory factor binding"/>
    <property type="evidence" value="ECO:0000318"/>
    <property type="project" value="GO_Central"/>
</dbReference>
<reference evidence="13" key="6">
    <citation type="journal article" date="2009" name="J. Exp. Biol.">
        <title>Embryonic temperature affects muscle fibre recruitment in adult zebrafish: genome-wide changes in gene and microRNA expression associated with the transition from hyperplastic to hypertrophic growth phenotypes.</title>
        <authorList>
            <person name="Johnston I.A."/>
            <person name="Lee H.T."/>
            <person name="Macqueen D.J."/>
            <person name="Paranthaman K."/>
            <person name="Kawashima C."/>
            <person name="Anwar A."/>
            <person name="Kinghorn J.R."/>
            <person name="Dalmay T."/>
        </authorList>
    </citation>
    <scope>NUCLEOTIDE SEQUENCE</scope>
    <source>
        <strain evidence="13">Tuebingen</strain>
    </source>
</reference>
<reference evidence="13" key="13">
    <citation type="journal article" date="2022" name="J. Immunol.">
        <title>Zbtb46 Controls Dendritic Cell Activation by Reprogramming Epigenetic Regulation of cd80/86 and cd40 Costimulatory Signals in a Zebrafish Model.</title>
        <authorList>
            <person name="Shao T."/>
            <person name="Ji J.F."/>
            <person name="Zheng J.Y."/>
            <person name="Li C."/>
            <person name="Zhu L.Y."/>
            <person name="Fan D.D."/>
            <person name="Lin A.F."/>
            <person name="Xiang L.X."/>
            <person name="Shao J.Z."/>
        </authorList>
    </citation>
    <scope>NUCLEOTIDE SEQUENCE</scope>
    <source>
        <strain evidence="13">Tuebingen</strain>
    </source>
</reference>
<dbReference type="eggNOG" id="KOG1214">
    <property type="taxonomic scope" value="Eukaryota"/>
</dbReference>
<organism evidence="10">
    <name type="scientific">Danio rerio</name>
    <name type="common">Zebrafish</name>
    <name type="synonym">Brachydanio rerio</name>
    <dbReference type="NCBI Taxonomy" id="7955"/>
    <lineage>
        <taxon>Eukaryota</taxon>
        <taxon>Metazoa</taxon>
        <taxon>Chordata</taxon>
        <taxon>Craniata</taxon>
        <taxon>Vertebrata</taxon>
        <taxon>Euteleostomi</taxon>
        <taxon>Actinopterygii</taxon>
        <taxon>Neopterygii</taxon>
        <taxon>Teleostei</taxon>
        <taxon>Ostariophysi</taxon>
        <taxon>Cypriniformes</taxon>
        <taxon>Danionidae</taxon>
        <taxon>Danioninae</taxon>
        <taxon>Danio</taxon>
    </lineage>
</organism>
<dbReference type="HOGENOM" id="CLU_086066_0_0_1"/>
<evidence type="ECO:0000256" key="2">
    <source>
        <dbReference type="ARBA" id="ARBA00022525"/>
    </source>
</evidence>
<dbReference type="STRING" id="7955.ENSDARP00000002547"/>
<dbReference type="EMBL" id="BC065433">
    <property type="protein sequence ID" value="AAH65433.1"/>
    <property type="molecule type" value="mRNA"/>
</dbReference>
<dbReference type="PROSITE" id="PS00484">
    <property type="entry name" value="THYROGLOBULIN_1_1"/>
    <property type="match status" value="1"/>
</dbReference>
<evidence type="ECO:0000256" key="6">
    <source>
        <dbReference type="PROSITE-ProRule" id="PRU00500"/>
    </source>
</evidence>
<gene>
    <name evidence="11 13 14" type="primary">cd74a</name>
    <name evidence="9 13" type="synonym">Iclp-1</name>
    <name evidence="10 13" type="synonym">iclp1</name>
    <name evidence="13" type="synonym">wu:fb11f09</name>
    <name evidence="13" type="synonym">wu:fb12a01</name>
    <name evidence="13" type="synonym">wu:fb13d06</name>
    <name evidence="13" type="synonym">wu:fk94e07</name>
</gene>
<dbReference type="InterPro" id="IPR036857">
    <property type="entry name" value="Thyroglobulin_1_sf"/>
</dbReference>
<evidence type="ECO:0000256" key="3">
    <source>
        <dbReference type="ARBA" id="ARBA00022737"/>
    </source>
</evidence>
<dbReference type="GO" id="GO:1902166">
    <property type="term" value="P:negative regulation of intrinsic apoptotic signaling pathway in response to DNA damage by p53 class mediator"/>
    <property type="evidence" value="ECO:0000318"/>
    <property type="project" value="GO_Central"/>
</dbReference>
<keyword evidence="2" id="KW-0964">Secreted</keyword>
<dbReference type="SMR" id="Q9PUT2"/>
<dbReference type="GO" id="GO:0043518">
    <property type="term" value="P:negative regulation of DNA damage response, signal transduction by p53 class mediator"/>
    <property type="evidence" value="ECO:0000318"/>
    <property type="project" value="GO_Central"/>
</dbReference>
<evidence type="ECO:0000256" key="1">
    <source>
        <dbReference type="ARBA" id="ARBA00004613"/>
    </source>
</evidence>
<dbReference type="GO" id="GO:0070374">
    <property type="term" value="P:positive regulation of ERK1 and ERK2 cascade"/>
    <property type="evidence" value="ECO:0000318"/>
    <property type="project" value="GO_Central"/>
</dbReference>
<evidence type="ECO:0000313" key="14">
    <source>
        <dbReference type="ZFIN" id="ZDB-GENE-000901-1"/>
    </source>
</evidence>
<dbReference type="CTD" id="58113"/>
<dbReference type="AlphaFoldDB" id="Q9PUT2"/>
<dbReference type="PIRSF" id="PIRSF001992">
    <property type="entry name" value="CD74_antigen"/>
    <property type="match status" value="1"/>
</dbReference>
<dbReference type="GO" id="GO:0006886">
    <property type="term" value="P:intracellular protein transport"/>
    <property type="evidence" value="ECO:0007669"/>
    <property type="project" value="InterPro"/>
</dbReference>
<comment type="subcellular location">
    <subcellularLocation>
        <location evidence="1">Secreted</location>
    </subcellularLocation>
</comment>
<reference evidence="13" key="11">
    <citation type="journal article" date="2021" name="Nat. Commun.">
        <title>In situ and transcriptomic identification of microglia in synapse-rich regions of the developing zebrafish brain.</title>
        <authorList>
            <person name="Silva N.J."/>
            <person name="Dorman L.C."/>
            <person name="Vainchtein I.D."/>
            <person name="Horneck N.C."/>
            <person name="Molofsky A.V."/>
        </authorList>
    </citation>
    <scope>NUCLEOTIDE SEQUENCE</scope>
    <source>
        <strain evidence="13">Tuebingen</strain>
    </source>
</reference>
<evidence type="ECO:0000313" key="13">
    <source>
        <dbReference type="RefSeq" id="NP_571665.1"/>
    </source>
</evidence>
<dbReference type="GO" id="GO:0002468">
    <property type="term" value="P:dendritic cell antigen processing and presentation"/>
    <property type="evidence" value="ECO:0000314"/>
    <property type="project" value="ZFIN"/>
</dbReference>
<accession>Q9PUT2</accession>
<dbReference type="Ensembl" id="ENSDART00000026021.8">
    <property type="protein sequence ID" value="ENSDARP00000002547.6"/>
    <property type="gene ID" value="ENSDARG00000009087.11"/>
</dbReference>
<protein>
    <submittedName>
        <fullName evidence="11 13">CD74 molecule, major histocompatibility complex, class II invariant chain a</fullName>
    </submittedName>
    <submittedName>
        <fullName evidence="10">Iclp1 protein</fullName>
    </submittedName>
    <submittedName>
        <fullName evidence="9">Invariant chain-like protein 1</fullName>
    </submittedName>
</protein>
<reference evidence="13" key="3">
    <citation type="journal article" date="2005" name="Genome Res.">
        <title>The zebrafish gene map defines ancestral vertebrate chromosomes.</title>
        <authorList>
            <person name="Woods I.G."/>
            <person name="Wilson C."/>
            <person name="Friedlander B."/>
            <person name="Chang P."/>
            <person name="Reyes D.K."/>
            <person name="Nix R."/>
            <person name="Kelly P.D."/>
            <person name="Chu F."/>
            <person name="Postlethwait J.H."/>
            <person name="Talbot W.S."/>
        </authorList>
    </citation>
    <scope>NUCLEOTIDE SEQUENCE</scope>
    <source>
        <strain evidence="13">Tuebingen</strain>
    </source>
</reference>
<reference evidence="11 12" key="9">
    <citation type="journal article" date="2013" name="Nature">
        <title>The zebrafish reference genome sequence and its relationship to the human genome.</title>
        <authorList>
            <consortium name="Genome Reference Consortium Zebrafish"/>
            <person name="Howe K."/>
            <person name="Clark M.D."/>
            <person name="Torroja C.F."/>
            <person name="Torrance J."/>
            <person name="Berthelot C."/>
            <person name="Muffato M."/>
            <person name="Collins J.E."/>
            <person name="Humphray S."/>
            <person name="McLaren K."/>
            <person name="Matthews L."/>
            <person name="McLaren S."/>
            <person name="Sealy I."/>
            <person name="Caccamo M."/>
            <person name="Churcher C."/>
            <person name="Scott C."/>
            <person name="Barrett J.C."/>
            <person name="Koch R."/>
            <person name="Rauch G.J."/>
            <person name="White S."/>
            <person name="Chow W."/>
            <person name="Kilian B."/>
            <person name="Quintais L.T."/>
            <person name="Guerra-Assuncao J.A."/>
            <person name="Zhou Y."/>
            <person name="Gu Y."/>
            <person name="Yen J."/>
            <person name="Vogel J.H."/>
            <person name="Eyre T."/>
            <person name="Redmond S."/>
            <person name="Banerjee R."/>
            <person name="Chi J."/>
            <person name="Fu B."/>
            <person name="Langley E."/>
            <person name="Maguire S.F."/>
            <person name="Laird G.K."/>
            <person name="Lloyd D."/>
            <person name="Kenyon E."/>
            <person name="Donaldson S."/>
            <person name="Sehra H."/>
            <person name="Almeida-King J."/>
            <person name="Loveland J."/>
            <person name="Trevanion S."/>
            <person name="Jones M."/>
            <person name="Quail M."/>
            <person name="Willey D."/>
            <person name="Hunt A."/>
            <person name="Burton J."/>
            <person name="Sims S."/>
            <person name="McLay K."/>
            <person name="Plumb B."/>
            <person name="Davis J."/>
            <person name="Clee C."/>
            <person name="Oliver K."/>
            <person name="Clark R."/>
            <person name="Riddle C."/>
            <person name="Elliot D."/>
            <person name="Eliott D."/>
            <person name="Threadgold G."/>
            <person name="Harden G."/>
            <person name="Ware D."/>
            <person name="Begum S."/>
            <person name="Mortimore B."/>
            <person name="Mortimer B."/>
            <person name="Kerry G."/>
            <person name="Heath P."/>
            <person name="Phillimore B."/>
            <person name="Tracey A."/>
            <person name="Corby N."/>
            <person name="Dunn M."/>
            <person name="Johnson C."/>
            <person name="Wood J."/>
            <person name="Clark S."/>
            <person name="Pelan S."/>
            <person name="Griffiths G."/>
            <person name="Smith M."/>
            <person name="Glithero R."/>
            <person name="Howden P."/>
            <person name="Barker N."/>
            <person name="Lloyd C."/>
            <person name="Stevens C."/>
            <person name="Harley J."/>
            <person name="Holt K."/>
            <person name="Panagiotidis G."/>
            <person name="Lovell J."/>
            <person name="Beasley H."/>
            <person name="Henderson C."/>
            <person name="Gordon D."/>
            <person name="Auger K."/>
            <person name="Wright D."/>
            <person name="Collins J."/>
            <person name="Raisen C."/>
            <person name="Dyer L."/>
            <person name="Leung K."/>
            <person name="Robertson L."/>
            <person name="Ambridge K."/>
            <person name="Leongamornlert D."/>
            <person name="McGuire S."/>
            <person name="Gilderthorp R."/>
            <person name="Griffiths C."/>
            <person name="Manthravadi D."/>
            <person name="Nichol S."/>
            <person name="Barker G."/>
            <person name="Whitehead S."/>
            <person name="Kay M."/>
            <person name="Brown J."/>
            <person name="Murnane C."/>
            <person name="Gray E."/>
            <person name="Humphries M."/>
            <person name="Sycamore N."/>
            <person name="Barker D."/>
            <person name="Saunders D."/>
            <person name="Wallis J."/>
            <person name="Babbage A."/>
            <person name="Hammond S."/>
            <person name="Mashreghi-Mohammadi M."/>
            <person name="Barr L."/>
            <person name="Martin S."/>
            <person name="Wray P."/>
            <person name="Ellington A."/>
            <person name="Matthews N."/>
            <person name="Ellwood M."/>
            <person name="Woodmansey R."/>
            <person name="Clark G."/>
            <person name="Cooper J."/>
            <person name="Cooper J."/>
            <person name="Tromans A."/>
            <person name="Grafham D."/>
            <person name="Skuce C."/>
            <person name="Pandian R."/>
            <person name="Andrews R."/>
            <person name="Harrison E."/>
            <person name="Kimberley A."/>
            <person name="Garnett J."/>
            <person name="Fosker N."/>
            <person name="Hall R."/>
            <person name="Garner P."/>
            <person name="Kelly D."/>
            <person name="Bird C."/>
            <person name="Palmer S."/>
            <person name="Gehring I."/>
            <person name="Berger A."/>
            <person name="Dooley C.M."/>
            <person name="Ersan-Urun Z."/>
            <person name="Eser C."/>
            <person name="Geiger H."/>
            <person name="Geisler M."/>
            <person name="Karotki L."/>
            <person name="Kirn A."/>
            <person name="Konantz J."/>
            <person name="Konantz M."/>
            <person name="Oberlander M."/>
            <person name="Rudolph-Geiger S."/>
            <person name="Teucke M."/>
            <person name="Lanz C."/>
            <person name="Raddatz G."/>
            <person name="Osoegawa K."/>
            <person name="Zhu B."/>
            <person name="Rapp A."/>
            <person name="Widaa S."/>
            <person name="Langford C."/>
            <person name="Yang F."/>
            <person name="Schuster S.C."/>
            <person name="Carter N.P."/>
            <person name="Harrow J."/>
            <person name="Ning Z."/>
            <person name="Herrero J."/>
            <person name="Searle S.M."/>
            <person name="Enright A."/>
            <person name="Geisler R."/>
            <person name="Plasterk R.H."/>
            <person name="Lee C."/>
            <person name="Westerfield M."/>
            <person name="de Jong P.J."/>
            <person name="Zon L.I."/>
            <person name="Postlethwait J.H."/>
            <person name="Nusslein-Volhard C."/>
            <person name="Hubbard T.J."/>
            <person name="Roest Crollius H."/>
            <person name="Rogers J."/>
            <person name="Stemple D.L."/>
        </authorList>
    </citation>
    <scope>NUCLEOTIDE SEQUENCE [LARGE SCALE GENOMIC DNA]</scope>
    <source>
        <strain evidence="11">Tuebingen</strain>
    </source>
</reference>